<feature type="compositionally biased region" description="Low complexity" evidence="4">
    <location>
        <begin position="44"/>
        <end position="68"/>
    </location>
</feature>
<dbReference type="InterPro" id="IPR008983">
    <property type="entry name" value="Tumour_necrosis_fac-like_dom"/>
</dbReference>
<accession>A0A858BUJ0</accession>
<keyword evidence="2" id="KW-0964">Secreted</keyword>
<feature type="domain" description="C1q" evidence="5">
    <location>
        <begin position="85"/>
        <end position="162"/>
    </location>
</feature>
<sequence>MCIIEHIISCRKMPPTFSPVLTPAGAAGPAGPQGDPGVPGPAGPQGDPGPAGIQGPTGDTGPTGPPSTLAGIQVQLNEAAFVQIADGDPVLFNQTLFNETANITYAPATGIFTISEPGIYYFSWWLAVDGAAAATTIAFELNGSNGTSVYSASAFVTELMAGNALVNVAAAPVTFSLLNRCGDTAFIPDLVAQGAMSIMHLENV</sequence>
<evidence type="ECO:0000259" key="5">
    <source>
        <dbReference type="Pfam" id="PF00386"/>
    </source>
</evidence>
<feature type="region of interest" description="Disordered" evidence="4">
    <location>
        <begin position="21"/>
        <end position="69"/>
    </location>
</feature>
<dbReference type="InterPro" id="IPR001073">
    <property type="entry name" value="C1q_dom"/>
</dbReference>
<evidence type="ECO:0000256" key="1">
    <source>
        <dbReference type="ARBA" id="ARBA00004613"/>
    </source>
</evidence>
<evidence type="ECO:0000256" key="3">
    <source>
        <dbReference type="ARBA" id="ARBA00022729"/>
    </source>
</evidence>
<name>A0A858BUJ0_9FIRM</name>
<dbReference type="AlphaFoldDB" id="A0A858BUJ0"/>
<dbReference type="Proteomes" id="UP000466848">
    <property type="component" value="Chromosome"/>
</dbReference>
<dbReference type="KEGG" id="abut:Ami103574_09770"/>
<feature type="compositionally biased region" description="Low complexity" evidence="4">
    <location>
        <begin position="23"/>
        <end position="36"/>
    </location>
</feature>
<dbReference type="InterPro" id="IPR008160">
    <property type="entry name" value="Collagen"/>
</dbReference>
<evidence type="ECO:0000313" key="6">
    <source>
        <dbReference type="EMBL" id="QIB69603.1"/>
    </source>
</evidence>
<protein>
    <recommendedName>
        <fullName evidence="5">C1q domain-containing protein</fullName>
    </recommendedName>
</protein>
<dbReference type="Pfam" id="PF01391">
    <property type="entry name" value="Collagen"/>
    <property type="match status" value="1"/>
</dbReference>
<proteinExistence type="predicted"/>
<comment type="subcellular location">
    <subcellularLocation>
        <location evidence="1">Secreted</location>
    </subcellularLocation>
</comment>
<dbReference type="PANTHER" id="PTHR15427">
    <property type="entry name" value="EMILIN ELASTIN MICROFIBRIL INTERFACE-LOCATED PROTEIN ELASTIN MICROFIBRIL INTERFACER"/>
    <property type="match status" value="1"/>
</dbReference>
<evidence type="ECO:0000256" key="2">
    <source>
        <dbReference type="ARBA" id="ARBA00022525"/>
    </source>
</evidence>
<evidence type="ECO:0000256" key="4">
    <source>
        <dbReference type="SAM" id="MobiDB-lite"/>
    </source>
</evidence>
<dbReference type="InterPro" id="IPR050392">
    <property type="entry name" value="Collagen/C1q_domain"/>
</dbReference>
<dbReference type="Gene3D" id="2.60.120.40">
    <property type="match status" value="1"/>
</dbReference>
<reference evidence="6 7" key="1">
    <citation type="submission" date="2020-02" db="EMBL/GenBank/DDBJ databases">
        <authorList>
            <person name="Kim Y.B."/>
            <person name="Roh S.W."/>
        </authorList>
    </citation>
    <scope>NUCLEOTIDE SEQUENCE [LARGE SCALE GENOMIC DNA]</scope>
    <source>
        <strain evidence="6 7">DSM 103574</strain>
    </source>
</reference>
<gene>
    <name evidence="6" type="ORF">Ami103574_09770</name>
</gene>
<keyword evidence="3" id="KW-0732">Signal</keyword>
<keyword evidence="7" id="KW-1185">Reference proteome</keyword>
<evidence type="ECO:0000313" key="7">
    <source>
        <dbReference type="Proteomes" id="UP000466848"/>
    </source>
</evidence>
<dbReference type="SUPFAM" id="SSF49842">
    <property type="entry name" value="TNF-like"/>
    <property type="match status" value="1"/>
</dbReference>
<dbReference type="EMBL" id="CP048649">
    <property type="protein sequence ID" value="QIB69603.1"/>
    <property type="molecule type" value="Genomic_DNA"/>
</dbReference>
<dbReference type="Pfam" id="PF00386">
    <property type="entry name" value="C1q"/>
    <property type="match status" value="1"/>
</dbReference>
<dbReference type="RefSeq" id="WP_163066844.1">
    <property type="nucleotide sequence ID" value="NZ_CP048649.1"/>
</dbReference>
<dbReference type="PANTHER" id="PTHR15427:SF33">
    <property type="entry name" value="COLLAGEN IV NC1 DOMAIN-CONTAINING PROTEIN"/>
    <property type="match status" value="1"/>
</dbReference>
<organism evidence="6 7">
    <name type="scientific">Aminipila butyrica</name>
    <dbReference type="NCBI Taxonomy" id="433296"/>
    <lineage>
        <taxon>Bacteria</taxon>
        <taxon>Bacillati</taxon>
        <taxon>Bacillota</taxon>
        <taxon>Clostridia</taxon>
        <taxon>Peptostreptococcales</taxon>
        <taxon>Anaerovoracaceae</taxon>
        <taxon>Aminipila</taxon>
    </lineage>
</organism>